<evidence type="ECO:0000313" key="3">
    <source>
        <dbReference type="EMBL" id="KZL67554.1"/>
    </source>
</evidence>
<keyword evidence="4" id="KW-1185">Reference proteome</keyword>
<dbReference type="InterPro" id="IPR001138">
    <property type="entry name" value="Zn2Cys6_DnaBD"/>
</dbReference>
<dbReference type="AlphaFoldDB" id="A0A166Q663"/>
<dbReference type="GO" id="GO:0008270">
    <property type="term" value="F:zinc ion binding"/>
    <property type="evidence" value="ECO:0007669"/>
    <property type="project" value="InterPro"/>
</dbReference>
<comment type="caution">
    <text evidence="3">The sequence shown here is derived from an EMBL/GenBank/DDBJ whole genome shotgun (WGS) entry which is preliminary data.</text>
</comment>
<dbReference type="Proteomes" id="UP000076552">
    <property type="component" value="Unassembled WGS sequence"/>
</dbReference>
<feature type="compositionally biased region" description="Basic and acidic residues" evidence="2">
    <location>
        <begin position="23"/>
        <end position="32"/>
    </location>
</feature>
<dbReference type="CDD" id="cd00067">
    <property type="entry name" value="GAL4"/>
    <property type="match status" value="1"/>
</dbReference>
<evidence type="ECO:0000313" key="4">
    <source>
        <dbReference type="Proteomes" id="UP000076552"/>
    </source>
</evidence>
<feature type="region of interest" description="Disordered" evidence="2">
    <location>
        <begin position="183"/>
        <end position="203"/>
    </location>
</feature>
<keyword evidence="1" id="KW-0539">Nucleus</keyword>
<evidence type="ECO:0000256" key="2">
    <source>
        <dbReference type="SAM" id="MobiDB-lite"/>
    </source>
</evidence>
<dbReference type="EMBL" id="LFIV01000145">
    <property type="protein sequence ID" value="KZL67554.1"/>
    <property type="molecule type" value="Genomic_DNA"/>
</dbReference>
<dbReference type="PANTHER" id="PTHR47256:SF1">
    <property type="entry name" value="ZN(II)2CYS6 TRANSCRIPTION FACTOR (EUROFUNG)"/>
    <property type="match status" value="1"/>
</dbReference>
<proteinExistence type="predicted"/>
<protein>
    <submittedName>
        <fullName evidence="3">C6 zinc finger domain containing protein</fullName>
    </submittedName>
</protein>
<name>A0A166Q663_9PEZI</name>
<organism evidence="3 4">
    <name type="scientific">Colletotrichum tofieldiae</name>
    <dbReference type="NCBI Taxonomy" id="708197"/>
    <lineage>
        <taxon>Eukaryota</taxon>
        <taxon>Fungi</taxon>
        <taxon>Dikarya</taxon>
        <taxon>Ascomycota</taxon>
        <taxon>Pezizomycotina</taxon>
        <taxon>Sordariomycetes</taxon>
        <taxon>Hypocreomycetidae</taxon>
        <taxon>Glomerellales</taxon>
        <taxon>Glomerellaceae</taxon>
        <taxon>Colletotrichum</taxon>
        <taxon>Colletotrichum spaethianum species complex</taxon>
    </lineage>
</organism>
<dbReference type="PANTHER" id="PTHR47256">
    <property type="entry name" value="ZN(II)2CYS6 TRANSCRIPTION FACTOR (EUROFUNG)-RELATED"/>
    <property type="match status" value="1"/>
</dbReference>
<sequence length="726" mass="82142">MQLDNPLRPLAPRLAQRSPQGLKDSEGDDRSPKGRKRRRPYIAKACNSCREKKTACLRRGLKCEYRAVTDRILKAIPPGTQLLDKDEALRNADAADMLRILKNVPDEDALEALELLRSGNHPAQVAFALRRCDFGFSLLALNRAILPPSQSSLEFELMMRHPVSYPTFAPIQPNDLDIDTLLQPSSNRRSRTGPMLSLDPPDSRSYFSRYGQRHQDRSPDEESLFEFLKPTALYDNRLLGIDITQWTNVPITNEFSIAVLQLYLETDHPMMPLIDVDLLLDGLLGKNEFCSRILVSALFAWACGYAIFEPEATIVGHAFYDEATEMWEKAKESRTTDYVCTVAAVQYLFLTAVSFGTGAEYLDYLGDVLEISKRLDLFNVDPSQKAEIDIGNSPEYRQAKAQIAWVLFTCLTFFSLHLHKRLVEHPPRAPIPGSGVCVTRDTDKLTAQKRRNPNSELLKEHCRLSLIVHDMIQAMYGSNQIPYAEAITLAFAEQAFRRLLSWADGLPLEMAQGDQCTHHSMVLHIYYHVAILELFRRLRQNGAPRQRLLAFKSEESTPDAVSTASVNQLKRIVISYRQNYSESEYCLFWHPALLHVANAMLSETGEPHHSSERKLLFRLCVACYQTLYNGFRLAKGLTLSLLAMALERGVVDYREARAIQRDLERRGKHYKISDQVSVALIVDLNLAVTDPSAAQAKNLVRKFEEFQLYETDGSNGTPSQGQGDTT</sequence>
<dbReference type="GO" id="GO:0000981">
    <property type="term" value="F:DNA-binding transcription factor activity, RNA polymerase II-specific"/>
    <property type="evidence" value="ECO:0007669"/>
    <property type="project" value="InterPro"/>
</dbReference>
<accession>A0A166Q663</accession>
<gene>
    <name evidence="3" type="ORF">CT0861_00352</name>
</gene>
<dbReference type="InterPro" id="IPR053187">
    <property type="entry name" value="Notoamide_regulator"/>
</dbReference>
<evidence type="ECO:0000256" key="1">
    <source>
        <dbReference type="ARBA" id="ARBA00023242"/>
    </source>
</evidence>
<feature type="region of interest" description="Disordered" evidence="2">
    <location>
        <begin position="1"/>
        <end position="37"/>
    </location>
</feature>
<reference evidence="3 4" key="1">
    <citation type="submission" date="2015-06" db="EMBL/GenBank/DDBJ databases">
        <title>Survival trade-offs in plant roots during colonization by closely related pathogenic and mutualistic fungi.</title>
        <authorList>
            <person name="Hacquard S."/>
            <person name="Kracher B."/>
            <person name="Hiruma K."/>
            <person name="Weinman A."/>
            <person name="Muench P."/>
            <person name="Garrido Oter R."/>
            <person name="Ver Loren van Themaat E."/>
            <person name="Dallerey J.-F."/>
            <person name="Damm U."/>
            <person name="Henrissat B."/>
            <person name="Lespinet O."/>
            <person name="Thon M."/>
            <person name="Kemen E."/>
            <person name="McHardy A.C."/>
            <person name="Schulze-Lefert P."/>
            <person name="O'Connell R.J."/>
        </authorList>
    </citation>
    <scope>NUCLEOTIDE SEQUENCE [LARGE SCALE GENOMIC DNA]</scope>
    <source>
        <strain evidence="3 4">0861</strain>
    </source>
</reference>
<dbReference type="CDD" id="cd12148">
    <property type="entry name" value="fungal_TF_MHR"/>
    <property type="match status" value="1"/>
</dbReference>